<dbReference type="InterPro" id="IPR050921">
    <property type="entry name" value="T4SS_GSP_E_ATPase"/>
</dbReference>
<organism evidence="3 4">
    <name type="scientific">Pigmentiphaga daeguensis</name>
    <dbReference type="NCBI Taxonomy" id="414049"/>
    <lineage>
        <taxon>Bacteria</taxon>
        <taxon>Pseudomonadati</taxon>
        <taxon>Pseudomonadota</taxon>
        <taxon>Betaproteobacteria</taxon>
        <taxon>Burkholderiales</taxon>
        <taxon>Alcaligenaceae</taxon>
        <taxon>Pigmentiphaga</taxon>
    </lineage>
</organism>
<dbReference type="PANTHER" id="PTHR30486:SF6">
    <property type="entry name" value="TYPE IV PILUS RETRACTATION ATPASE PILT"/>
    <property type="match status" value="1"/>
</dbReference>
<comment type="caution">
    <text evidence="3">The sequence shown here is derived from an EMBL/GenBank/DDBJ whole genome shotgun (WGS) entry which is preliminary data.</text>
</comment>
<evidence type="ECO:0000313" key="4">
    <source>
        <dbReference type="Proteomes" id="UP001501706"/>
    </source>
</evidence>
<feature type="domain" description="Bacterial type II secretion system protein E" evidence="2">
    <location>
        <begin position="67"/>
        <end position="286"/>
    </location>
</feature>
<dbReference type="NCBIfam" id="TIGR02782">
    <property type="entry name" value="TrbB_P"/>
    <property type="match status" value="1"/>
</dbReference>
<keyword evidence="4" id="KW-1185">Reference proteome</keyword>
<name>A0ABN1CGX5_9BURK</name>
<gene>
    <name evidence="3" type="primary">trbB_2</name>
    <name evidence="3" type="ORF">GCM10009097_40610</name>
</gene>
<sequence length="324" mass="34999">MPHDADGLARQRSLDMLRTAMGPEIAAALSDPDVVEIMLNPDGRLWLDRHSQGRAPVGVTLSAADAERIIRLAAASVRLEVHRDRPLLSAKLPLNGERFEGVLPPLVYAPTFCIRKQAVSIYRLDDYVASGILDVRHADYLRTAVRDRLNIVIAGGTGSGKTTFANALLDEIADDGDRIVILEDTGELQCRNEDRVQLCTLPGIASMADLVRSTLRQRPDRIIVGEVRGAEALDLLKAWGTGHPGGVTTLHANSAYGALVRLEQLTQEAVSVPPHALIASTVNVIVFLSGRGQARQVKEIARVVGIDGDRYHLEPIALTAGETA</sequence>
<dbReference type="Pfam" id="PF00437">
    <property type="entry name" value="T2SSE"/>
    <property type="match status" value="1"/>
</dbReference>
<dbReference type="InterPro" id="IPR014149">
    <property type="entry name" value="Conjug-transfer_TrbB"/>
</dbReference>
<dbReference type="SUPFAM" id="SSF52540">
    <property type="entry name" value="P-loop containing nucleoside triphosphate hydrolases"/>
    <property type="match status" value="1"/>
</dbReference>
<dbReference type="RefSeq" id="WP_343928088.1">
    <property type="nucleotide sequence ID" value="NZ_BAAAEN010000018.1"/>
</dbReference>
<evidence type="ECO:0000259" key="2">
    <source>
        <dbReference type="Pfam" id="PF00437"/>
    </source>
</evidence>
<dbReference type="Proteomes" id="UP001501706">
    <property type="component" value="Unassembled WGS sequence"/>
</dbReference>
<dbReference type="PANTHER" id="PTHR30486">
    <property type="entry name" value="TWITCHING MOTILITY PROTEIN PILT"/>
    <property type="match status" value="1"/>
</dbReference>
<protein>
    <submittedName>
        <fullName evidence="3">P-type conjugative transfer ATPase TrbB</fullName>
    </submittedName>
</protein>
<evidence type="ECO:0000256" key="1">
    <source>
        <dbReference type="ARBA" id="ARBA00006611"/>
    </source>
</evidence>
<comment type="similarity">
    <text evidence="1">Belongs to the GSP E family.</text>
</comment>
<dbReference type="InterPro" id="IPR001482">
    <property type="entry name" value="T2SS/T4SS_dom"/>
</dbReference>
<reference evidence="3 4" key="1">
    <citation type="journal article" date="2019" name="Int. J. Syst. Evol. Microbiol.">
        <title>The Global Catalogue of Microorganisms (GCM) 10K type strain sequencing project: providing services to taxonomists for standard genome sequencing and annotation.</title>
        <authorList>
            <consortium name="The Broad Institute Genomics Platform"/>
            <consortium name="The Broad Institute Genome Sequencing Center for Infectious Disease"/>
            <person name="Wu L."/>
            <person name="Ma J."/>
        </authorList>
    </citation>
    <scope>NUCLEOTIDE SEQUENCE [LARGE SCALE GENOMIC DNA]</scope>
    <source>
        <strain evidence="3 4">JCM 14330</strain>
    </source>
</reference>
<accession>A0ABN1CGX5</accession>
<proteinExistence type="inferred from homology"/>
<dbReference type="InterPro" id="IPR027417">
    <property type="entry name" value="P-loop_NTPase"/>
</dbReference>
<dbReference type="Gene3D" id="3.40.50.300">
    <property type="entry name" value="P-loop containing nucleotide triphosphate hydrolases"/>
    <property type="match status" value="1"/>
</dbReference>
<dbReference type="EMBL" id="BAAAEN010000018">
    <property type="protein sequence ID" value="GAA0518969.1"/>
    <property type="molecule type" value="Genomic_DNA"/>
</dbReference>
<dbReference type="CDD" id="cd01130">
    <property type="entry name" value="VirB11-like_ATPase"/>
    <property type="match status" value="1"/>
</dbReference>
<evidence type="ECO:0000313" key="3">
    <source>
        <dbReference type="EMBL" id="GAA0518969.1"/>
    </source>
</evidence>
<dbReference type="Gene3D" id="3.30.450.90">
    <property type="match status" value="1"/>
</dbReference>